<keyword evidence="2" id="KW-1185">Reference proteome</keyword>
<evidence type="ECO:0008006" key="3">
    <source>
        <dbReference type="Google" id="ProtNLM"/>
    </source>
</evidence>
<evidence type="ECO:0000313" key="2">
    <source>
        <dbReference type="Proteomes" id="UP001054945"/>
    </source>
</evidence>
<accession>A0AAV4Y4D6</accession>
<evidence type="ECO:0000313" key="1">
    <source>
        <dbReference type="EMBL" id="GIZ02188.1"/>
    </source>
</evidence>
<proteinExistence type="predicted"/>
<comment type="caution">
    <text evidence="1">The sequence shown here is derived from an EMBL/GenBank/DDBJ whole genome shotgun (WGS) entry which is preliminary data.</text>
</comment>
<reference evidence="1 2" key="1">
    <citation type="submission" date="2021-06" db="EMBL/GenBank/DDBJ databases">
        <title>Caerostris extrusa draft genome.</title>
        <authorList>
            <person name="Kono N."/>
            <person name="Arakawa K."/>
        </authorList>
    </citation>
    <scope>NUCLEOTIDE SEQUENCE [LARGE SCALE GENOMIC DNA]</scope>
</reference>
<dbReference type="Proteomes" id="UP001054945">
    <property type="component" value="Unassembled WGS sequence"/>
</dbReference>
<sequence>MNVLNKSHFCKVVERKHIIQNFEKPKMESNSNSQSPPIRKLLPPCFWEEKLLFSPDDPLYYVRINTSKIAHHCKSWENSPLKFNSRILQTDSLKNLQ</sequence>
<dbReference type="AlphaFoldDB" id="A0AAV4Y4D6"/>
<organism evidence="1 2">
    <name type="scientific">Caerostris extrusa</name>
    <name type="common">Bark spider</name>
    <name type="synonym">Caerostris bankana</name>
    <dbReference type="NCBI Taxonomy" id="172846"/>
    <lineage>
        <taxon>Eukaryota</taxon>
        <taxon>Metazoa</taxon>
        <taxon>Ecdysozoa</taxon>
        <taxon>Arthropoda</taxon>
        <taxon>Chelicerata</taxon>
        <taxon>Arachnida</taxon>
        <taxon>Araneae</taxon>
        <taxon>Araneomorphae</taxon>
        <taxon>Entelegynae</taxon>
        <taxon>Araneoidea</taxon>
        <taxon>Araneidae</taxon>
        <taxon>Caerostris</taxon>
    </lineage>
</organism>
<gene>
    <name evidence="1" type="ORF">CEXT_359221</name>
</gene>
<dbReference type="EMBL" id="BPLR01018769">
    <property type="protein sequence ID" value="GIZ02188.1"/>
    <property type="molecule type" value="Genomic_DNA"/>
</dbReference>
<protein>
    <recommendedName>
        <fullName evidence="3">Ycf15</fullName>
    </recommendedName>
</protein>
<name>A0AAV4Y4D6_CAEEX</name>